<dbReference type="EMBL" id="BK014684">
    <property type="protein sequence ID" value="DAD67731.1"/>
    <property type="molecule type" value="Genomic_DNA"/>
</dbReference>
<proteinExistence type="predicted"/>
<evidence type="ECO:0000313" key="1">
    <source>
        <dbReference type="EMBL" id="DAD67731.1"/>
    </source>
</evidence>
<protein>
    <submittedName>
        <fullName evidence="1">Uncharacterized protein</fullName>
    </submittedName>
</protein>
<sequence>MKFIPHEYQKYCIDRMISDDKLGLMLDMGLG</sequence>
<name>A0A8S5LCZ5_9CAUD</name>
<organism evidence="1">
    <name type="scientific">Myoviridae sp. ctULz28</name>
    <dbReference type="NCBI Taxonomy" id="2823547"/>
    <lineage>
        <taxon>Viruses</taxon>
        <taxon>Duplodnaviria</taxon>
        <taxon>Heunggongvirae</taxon>
        <taxon>Uroviricota</taxon>
        <taxon>Caudoviricetes</taxon>
    </lineage>
</organism>
<reference evidence="1" key="1">
    <citation type="journal article" date="2021" name="Proc. Natl. Acad. Sci. U.S.A.">
        <title>A Catalog of Tens of Thousands of Viruses from Human Metagenomes Reveals Hidden Associations with Chronic Diseases.</title>
        <authorList>
            <person name="Tisza M.J."/>
            <person name="Buck C.B."/>
        </authorList>
    </citation>
    <scope>NUCLEOTIDE SEQUENCE</scope>
    <source>
        <strain evidence="1">CtULz28</strain>
    </source>
</reference>
<accession>A0A8S5LCZ5</accession>